<dbReference type="Proteomes" id="UP000236327">
    <property type="component" value="Unassembled WGS sequence"/>
</dbReference>
<sequence>MSATSAIAPEMKGFRAVGTDFICAPGSSADGVTHIVAGGLHVPNAGAGLAIGVKHPDGTSTIAVTPLRFARQIYDHLGEVIAQIERGDFDLPQVLQ</sequence>
<keyword evidence="2" id="KW-1185">Reference proteome</keyword>
<evidence type="ECO:0000313" key="2">
    <source>
        <dbReference type="Proteomes" id="UP000236327"/>
    </source>
</evidence>
<dbReference type="EMBL" id="LYMM01000022">
    <property type="protein sequence ID" value="PNU05827.1"/>
    <property type="molecule type" value="Genomic_DNA"/>
</dbReference>
<comment type="caution">
    <text evidence="1">The sequence shown here is derived from an EMBL/GenBank/DDBJ whole genome shotgun (WGS) entry which is preliminary data.</text>
</comment>
<dbReference type="AlphaFoldDB" id="A0A2K2G475"/>
<name>A0A2K2G475_9SPHN</name>
<dbReference type="RefSeq" id="WP_103095033.1">
    <property type="nucleotide sequence ID" value="NZ_LYMM01000022.1"/>
</dbReference>
<reference evidence="1 2" key="1">
    <citation type="submission" date="2016-05" db="EMBL/GenBank/DDBJ databases">
        <title>Complete genome sequence of Novosphingobium guangzhouense SA925(T).</title>
        <authorList>
            <person name="Sha S."/>
        </authorList>
    </citation>
    <scope>NUCLEOTIDE SEQUENCE [LARGE SCALE GENOMIC DNA]</scope>
    <source>
        <strain evidence="1 2">SA925</strain>
    </source>
</reference>
<evidence type="ECO:0000313" key="1">
    <source>
        <dbReference type="EMBL" id="PNU05827.1"/>
    </source>
</evidence>
<accession>A0A2K2G475</accession>
<gene>
    <name evidence="1" type="ORF">A8V01_14780</name>
</gene>
<protein>
    <submittedName>
        <fullName evidence="1">Uncharacterized protein</fullName>
    </submittedName>
</protein>
<proteinExistence type="predicted"/>
<organism evidence="1 2">
    <name type="scientific">Novosphingobium guangzhouense</name>
    <dbReference type="NCBI Taxonomy" id="1850347"/>
    <lineage>
        <taxon>Bacteria</taxon>
        <taxon>Pseudomonadati</taxon>
        <taxon>Pseudomonadota</taxon>
        <taxon>Alphaproteobacteria</taxon>
        <taxon>Sphingomonadales</taxon>
        <taxon>Sphingomonadaceae</taxon>
        <taxon>Novosphingobium</taxon>
    </lineage>
</organism>